<dbReference type="GO" id="GO:0005634">
    <property type="term" value="C:nucleus"/>
    <property type="evidence" value="ECO:0007669"/>
    <property type="project" value="TreeGrafter"/>
</dbReference>
<evidence type="ECO:0008006" key="4">
    <source>
        <dbReference type="Google" id="ProtNLM"/>
    </source>
</evidence>
<evidence type="ECO:0000313" key="2">
    <source>
        <dbReference type="EMBL" id="KAJ2680434.1"/>
    </source>
</evidence>
<proteinExistence type="predicted"/>
<reference evidence="2" key="1">
    <citation type="submission" date="2022-07" db="EMBL/GenBank/DDBJ databases">
        <title>Phylogenomic reconstructions and comparative analyses of Kickxellomycotina fungi.</title>
        <authorList>
            <person name="Reynolds N.K."/>
            <person name="Stajich J.E."/>
            <person name="Barry K."/>
            <person name="Grigoriev I.V."/>
            <person name="Crous P."/>
            <person name="Smith M.E."/>
        </authorList>
    </citation>
    <scope>NUCLEOTIDE SEQUENCE</scope>
    <source>
        <strain evidence="2">NRRL 3115</strain>
    </source>
</reference>
<feature type="compositionally biased region" description="Basic and acidic residues" evidence="1">
    <location>
        <begin position="57"/>
        <end position="74"/>
    </location>
</feature>
<feature type="region of interest" description="Disordered" evidence="1">
    <location>
        <begin position="716"/>
        <end position="739"/>
    </location>
</feature>
<dbReference type="PANTHER" id="PTHR23389">
    <property type="entry name" value="CHROMOSOME TRANSMISSION FIDELITY FACTOR 18"/>
    <property type="match status" value="1"/>
</dbReference>
<dbReference type="EMBL" id="JANBTW010000005">
    <property type="protein sequence ID" value="KAJ2680434.1"/>
    <property type="molecule type" value="Genomic_DNA"/>
</dbReference>
<sequence>MTDSEGFKSDDDDRARTNKQSSKINSLSGVHPFFMPLSAKRANAVPANGDKIFGTLDTDKPLKRQRKKTDESKQKSTKIQSFFAVTTNKPSGSAAALRSNAKDAKVEATRNAAHVGAGEALGAQEIPFEYDSESKATIQQQPRRILFRSPGIPAPYPHTDSHVPRPVYTRFSSTDHLAGCESHRLISAAAIDLAGSQLTDRQAQRLCSYGKEQLNGLYNQHISRGSANAGTLNPNLLKAIVLPIYISFGEYIPAPPQHLKFLEPVLDTIRNNAFYSDAQKSQLLSARYRPKRISHVLGNQKAVHRLRLWIENMRLKRLAPPAACDISSDEFVGSALADTSSKKHSTLKAGKGGGRHRQLVRREVSENRRSTRQPDNTRITDNESDEDYKYFLSNCDSESSDDFMPTNISRRAQSRKNNEMRGIMAWAKSNGTLNSVRENTQGVLRHRRNGSGGMSGSDSESFSNIILLAGPSGSCKTASVYACAEECGFEVQEIHPGQRRSGKDLLAVLEDAILTHTISTSSSGTRSVGDASLSQMLVLIDHVDILFEQDQRLWPALKQLALKSKRPIVLTCTDASSIRWDEGCFHSVLQFQRPGEHALVPYSFFLCLAEGALILPKYLVEMCQAAKCDINQMLSSLEIAIRQANMWTFAQRASSNISVPTGSAVSQKQPTFRQAELKGMISWLFGNLNEHETPELRYRFWIDLISSTQAANEQGSLFEKWPDPPPPSSPSAQGPVNDSNTIIAANQNRFFAISASSIAVQAGAAPCFAQLNDTQNAIVRTAIPIVISDIEQLCISSGCSDSQLSSLSELEDIERTAFMLDTLSFARTTTSATEIHTECFYEPLYSHQTPMLDGCLDVSYITLDADVLSRRNPALLADDIGIYRHGSAPIDDYLRHAATRSFKCLAGSRPLIDKLAFCMKPQSRGEPRSLPALPEYSSSCQSETEQRIQNVLEVIGLTNRHRVSPLLAMETVSFLAQMVFWDHVHLGKAEQPTAINLIQMYNGDEHMYRIGTRRTRMNTYRIHIKQVPELLQTFLVSWTKFEQ</sequence>
<feature type="compositionally biased region" description="Basic and acidic residues" evidence="1">
    <location>
        <begin position="1"/>
        <end position="16"/>
    </location>
</feature>
<name>A0A9W8GBU2_9FUNG</name>
<dbReference type="Gene3D" id="3.40.50.300">
    <property type="entry name" value="P-loop containing nucleotide triphosphate hydrolases"/>
    <property type="match status" value="1"/>
</dbReference>
<evidence type="ECO:0000313" key="3">
    <source>
        <dbReference type="Proteomes" id="UP001151518"/>
    </source>
</evidence>
<dbReference type="PANTHER" id="PTHR23389:SF21">
    <property type="entry name" value="ATPASE FAMILY AAA DOMAIN-CONTAINING PROTEIN 5"/>
    <property type="match status" value="1"/>
</dbReference>
<dbReference type="GO" id="GO:0003677">
    <property type="term" value="F:DNA binding"/>
    <property type="evidence" value="ECO:0007669"/>
    <property type="project" value="TreeGrafter"/>
</dbReference>
<dbReference type="SUPFAM" id="SSF52540">
    <property type="entry name" value="P-loop containing nucleoside triphosphate hydrolases"/>
    <property type="match status" value="1"/>
</dbReference>
<dbReference type="Proteomes" id="UP001151518">
    <property type="component" value="Unassembled WGS sequence"/>
</dbReference>
<dbReference type="OrthoDB" id="9996895at2759"/>
<comment type="caution">
    <text evidence="2">The sequence shown here is derived from an EMBL/GenBank/DDBJ whole genome shotgun (WGS) entry which is preliminary data.</text>
</comment>
<feature type="region of interest" description="Disordered" evidence="1">
    <location>
        <begin position="46"/>
        <end position="77"/>
    </location>
</feature>
<feature type="region of interest" description="Disordered" evidence="1">
    <location>
        <begin position="1"/>
        <end position="30"/>
    </location>
</feature>
<dbReference type="InterPro" id="IPR027417">
    <property type="entry name" value="P-loop_NTPase"/>
</dbReference>
<feature type="compositionally biased region" description="Polar residues" evidence="1">
    <location>
        <begin position="18"/>
        <end position="28"/>
    </location>
</feature>
<feature type="region of interest" description="Disordered" evidence="1">
    <location>
        <begin position="342"/>
        <end position="383"/>
    </location>
</feature>
<dbReference type="AlphaFoldDB" id="A0A9W8GBU2"/>
<evidence type="ECO:0000256" key="1">
    <source>
        <dbReference type="SAM" id="MobiDB-lite"/>
    </source>
</evidence>
<feature type="compositionally biased region" description="Basic and acidic residues" evidence="1">
    <location>
        <begin position="360"/>
        <end position="369"/>
    </location>
</feature>
<gene>
    <name evidence="2" type="ORF">GGI25_000726</name>
</gene>
<organism evidence="2 3">
    <name type="scientific">Coemansia spiralis</name>
    <dbReference type="NCBI Taxonomy" id="417178"/>
    <lineage>
        <taxon>Eukaryota</taxon>
        <taxon>Fungi</taxon>
        <taxon>Fungi incertae sedis</taxon>
        <taxon>Zoopagomycota</taxon>
        <taxon>Kickxellomycotina</taxon>
        <taxon>Kickxellomycetes</taxon>
        <taxon>Kickxellales</taxon>
        <taxon>Kickxellaceae</taxon>
        <taxon>Coemansia</taxon>
    </lineage>
</organism>
<protein>
    <recommendedName>
        <fullName evidence="4">AAA+ ATPase domain-containing protein</fullName>
    </recommendedName>
</protein>
<accession>A0A9W8GBU2</accession>